<feature type="domain" description="Heme-copper oxidase subunit III family profile" evidence="9">
    <location>
        <begin position="5"/>
        <end position="257"/>
    </location>
</feature>
<name>A0A7C5Q1L6_AQUAO</name>
<evidence type="ECO:0000313" key="10">
    <source>
        <dbReference type="EMBL" id="HHJ63353.1"/>
    </source>
</evidence>
<feature type="transmembrane region" description="Helical" evidence="8">
    <location>
        <begin position="17"/>
        <end position="38"/>
    </location>
</feature>
<dbReference type="GO" id="GO:0019646">
    <property type="term" value="P:aerobic electron transport chain"/>
    <property type="evidence" value="ECO:0007669"/>
    <property type="project" value="InterPro"/>
</dbReference>
<evidence type="ECO:0000256" key="2">
    <source>
        <dbReference type="ARBA" id="ARBA00010581"/>
    </source>
</evidence>
<keyword evidence="6 8" id="KW-0472">Membrane</keyword>
<dbReference type="PANTHER" id="PTHR11403">
    <property type="entry name" value="CYTOCHROME C OXIDASE SUBUNIT III"/>
    <property type="match status" value="1"/>
</dbReference>
<dbReference type="SUPFAM" id="SSF81452">
    <property type="entry name" value="Cytochrome c oxidase subunit III-like"/>
    <property type="match status" value="1"/>
</dbReference>
<accession>A0A7C5Q1L6</accession>
<dbReference type="EMBL" id="DRNB01000009">
    <property type="protein sequence ID" value="HHJ63353.1"/>
    <property type="molecule type" value="Genomic_DNA"/>
</dbReference>
<keyword evidence="4 7" id="KW-0812">Transmembrane</keyword>
<dbReference type="GO" id="GO:0005886">
    <property type="term" value="C:plasma membrane"/>
    <property type="evidence" value="ECO:0007669"/>
    <property type="project" value="UniProtKB-SubCell"/>
</dbReference>
<sequence>MAQGAIHHEPHHEVSVWPLPIGIGVLLIPLSFTMFFHYGWQLPGLVIGGVGLALILVGAAGWANEHFATEKDAGFGWIGILSFIISEVVIFGTIFSAFWTARIAHADKWSAWVPEGITLGMAGILTLILWASSFTIFKAETALEEEGDTGKALTWVFITFALGVAFVILHMREWMHLWSEGFTLSAHMYGTGFYALTGLHTSHVIVGLITQVYAMWLLATGRMNKDKPTMLRATSAYWHFVDVMWMLVAGTAYLVGTAAL</sequence>
<proteinExistence type="inferred from homology"/>
<comment type="similarity">
    <text evidence="2 7">Belongs to the cytochrome c oxidase subunit 3 family.</text>
</comment>
<feature type="transmembrane region" description="Helical" evidence="8">
    <location>
        <begin position="75"/>
        <end position="99"/>
    </location>
</feature>
<dbReference type="Pfam" id="PF00510">
    <property type="entry name" value="COX3"/>
    <property type="match status" value="1"/>
</dbReference>
<gene>
    <name evidence="10" type="ORF">ENJ61_00440</name>
</gene>
<feature type="transmembrane region" description="Helical" evidence="8">
    <location>
        <begin position="45"/>
        <end position="63"/>
    </location>
</feature>
<keyword evidence="3" id="KW-1003">Cell membrane</keyword>
<dbReference type="CDD" id="cd00386">
    <property type="entry name" value="Heme_Cu_Oxidase_III_like"/>
    <property type="match status" value="1"/>
</dbReference>
<keyword evidence="5 8" id="KW-1133">Transmembrane helix</keyword>
<evidence type="ECO:0000256" key="6">
    <source>
        <dbReference type="ARBA" id="ARBA00023136"/>
    </source>
</evidence>
<dbReference type="Proteomes" id="UP000885792">
    <property type="component" value="Unassembled WGS sequence"/>
</dbReference>
<dbReference type="PROSITE" id="PS50253">
    <property type="entry name" value="COX3"/>
    <property type="match status" value="1"/>
</dbReference>
<evidence type="ECO:0000256" key="1">
    <source>
        <dbReference type="ARBA" id="ARBA00004651"/>
    </source>
</evidence>
<evidence type="ECO:0000256" key="5">
    <source>
        <dbReference type="ARBA" id="ARBA00022989"/>
    </source>
</evidence>
<dbReference type="Gene3D" id="1.20.120.80">
    <property type="entry name" value="Cytochrome c oxidase, subunit III, four-helix bundle"/>
    <property type="match status" value="1"/>
</dbReference>
<evidence type="ECO:0000256" key="3">
    <source>
        <dbReference type="ARBA" id="ARBA00022475"/>
    </source>
</evidence>
<feature type="transmembrane region" description="Helical" evidence="8">
    <location>
        <begin position="111"/>
        <end position="132"/>
    </location>
</feature>
<organism evidence="10">
    <name type="scientific">Aquifex aeolicus</name>
    <dbReference type="NCBI Taxonomy" id="63363"/>
    <lineage>
        <taxon>Bacteria</taxon>
        <taxon>Pseudomonadati</taxon>
        <taxon>Aquificota</taxon>
        <taxon>Aquificia</taxon>
        <taxon>Aquificales</taxon>
        <taxon>Aquificaceae</taxon>
        <taxon>Aquifex</taxon>
    </lineage>
</organism>
<dbReference type="InterPro" id="IPR013833">
    <property type="entry name" value="Cyt_c_oxidase_su3_a-hlx"/>
</dbReference>
<dbReference type="InterPro" id="IPR035973">
    <property type="entry name" value="Cyt_c_oxidase_su3-like_sf"/>
</dbReference>
<evidence type="ECO:0000256" key="8">
    <source>
        <dbReference type="SAM" id="Phobius"/>
    </source>
</evidence>
<reference evidence="10" key="1">
    <citation type="journal article" date="2020" name="mSystems">
        <title>Genome- and Community-Level Interaction Insights into Carbon Utilization and Element Cycling Functions of Hydrothermarchaeota in Hydrothermal Sediment.</title>
        <authorList>
            <person name="Zhou Z."/>
            <person name="Liu Y."/>
            <person name="Xu W."/>
            <person name="Pan J."/>
            <person name="Luo Z.H."/>
            <person name="Li M."/>
        </authorList>
    </citation>
    <scope>NUCLEOTIDE SEQUENCE [LARGE SCALE GENOMIC DNA]</scope>
    <source>
        <strain evidence="10">HyVt-501</strain>
    </source>
</reference>
<comment type="subcellular location">
    <subcellularLocation>
        <location evidence="1 7">Cell membrane</location>
        <topology evidence="1 7">Multi-pass membrane protein</topology>
    </subcellularLocation>
</comment>
<protein>
    <submittedName>
        <fullName evidence="10">Heme-copper oxidase subunit III</fullName>
    </submittedName>
</protein>
<dbReference type="InterPro" id="IPR000298">
    <property type="entry name" value="Cyt_c_oxidase-like_su3"/>
</dbReference>
<dbReference type="PANTHER" id="PTHR11403:SF2">
    <property type="entry name" value="CYTOCHROME BO(3) UBIQUINOL OXIDASE SUBUNIT 3"/>
    <property type="match status" value="1"/>
</dbReference>
<dbReference type="AlphaFoldDB" id="A0A7C5Q1L6"/>
<feature type="transmembrane region" description="Helical" evidence="8">
    <location>
        <begin position="192"/>
        <end position="216"/>
    </location>
</feature>
<evidence type="ECO:0000256" key="7">
    <source>
        <dbReference type="RuleBase" id="RU003376"/>
    </source>
</evidence>
<evidence type="ECO:0000256" key="4">
    <source>
        <dbReference type="ARBA" id="ARBA00022692"/>
    </source>
</evidence>
<comment type="caution">
    <text evidence="10">The sequence shown here is derived from an EMBL/GenBank/DDBJ whole genome shotgun (WGS) entry which is preliminary data.</text>
</comment>
<dbReference type="GO" id="GO:0004129">
    <property type="term" value="F:cytochrome-c oxidase activity"/>
    <property type="evidence" value="ECO:0007669"/>
    <property type="project" value="InterPro"/>
</dbReference>
<feature type="transmembrane region" description="Helical" evidence="8">
    <location>
        <begin position="152"/>
        <end position="171"/>
    </location>
</feature>
<dbReference type="InterPro" id="IPR024791">
    <property type="entry name" value="Cyt_c/ubiquinol_Oxase_su3"/>
</dbReference>
<evidence type="ECO:0000259" key="9">
    <source>
        <dbReference type="PROSITE" id="PS50253"/>
    </source>
</evidence>
<feature type="transmembrane region" description="Helical" evidence="8">
    <location>
        <begin position="236"/>
        <end position="256"/>
    </location>
</feature>